<evidence type="ECO:0000313" key="3">
    <source>
        <dbReference type="Proteomes" id="UP000324091"/>
    </source>
</evidence>
<gene>
    <name evidence="2" type="ORF">D4764_19G0001380</name>
</gene>
<dbReference type="Gene3D" id="3.30.710.10">
    <property type="entry name" value="Potassium Channel Kv1.1, Chain A"/>
    <property type="match status" value="1"/>
</dbReference>
<dbReference type="SUPFAM" id="SSF54695">
    <property type="entry name" value="POZ domain"/>
    <property type="match status" value="1"/>
</dbReference>
<comment type="caution">
    <text evidence="2">The sequence shown here is derived from an EMBL/GenBank/DDBJ whole genome shotgun (WGS) entry which is preliminary data.</text>
</comment>
<dbReference type="PANTHER" id="PTHR46105:SF8">
    <property type="entry name" value="TRANSCRIPTION REGULATOR PROTEIN BACH2"/>
    <property type="match status" value="1"/>
</dbReference>
<dbReference type="GO" id="GO:0000981">
    <property type="term" value="F:DNA-binding transcription factor activity, RNA polymerase II-specific"/>
    <property type="evidence" value="ECO:0007669"/>
    <property type="project" value="TreeGrafter"/>
</dbReference>
<evidence type="ECO:0000259" key="1">
    <source>
        <dbReference type="PROSITE" id="PS50097"/>
    </source>
</evidence>
<name>A0A5C6NQC2_9TELE</name>
<dbReference type="InterPro" id="IPR050457">
    <property type="entry name" value="ZnFinger_BTB_dom_contain"/>
</dbReference>
<dbReference type="SMART" id="SM00225">
    <property type="entry name" value="BTB"/>
    <property type="match status" value="1"/>
</dbReference>
<dbReference type="PROSITE" id="PS50097">
    <property type="entry name" value="BTB"/>
    <property type="match status" value="1"/>
</dbReference>
<dbReference type="Pfam" id="PF00651">
    <property type="entry name" value="BTB"/>
    <property type="match status" value="1"/>
</dbReference>
<proteinExistence type="predicted"/>
<dbReference type="InterPro" id="IPR011333">
    <property type="entry name" value="SKP1/BTB/POZ_sf"/>
</dbReference>
<dbReference type="InterPro" id="IPR000210">
    <property type="entry name" value="BTB/POZ_dom"/>
</dbReference>
<dbReference type="PANTHER" id="PTHR46105">
    <property type="entry name" value="AGAP004733-PA"/>
    <property type="match status" value="1"/>
</dbReference>
<dbReference type="AlphaFoldDB" id="A0A5C6NQC2"/>
<reference evidence="2 3" key="1">
    <citation type="submission" date="2019-04" db="EMBL/GenBank/DDBJ databases">
        <title>Chromosome genome assembly for Takifugu flavidus.</title>
        <authorList>
            <person name="Xiao S."/>
        </authorList>
    </citation>
    <scope>NUCLEOTIDE SEQUENCE [LARGE SCALE GENOMIC DNA]</scope>
    <source>
        <strain evidence="2">HTHZ2018</strain>
        <tissue evidence="2">Muscle</tissue>
    </source>
</reference>
<keyword evidence="3" id="KW-1185">Reference proteome</keyword>
<dbReference type="EMBL" id="RHFK02000011">
    <property type="protein sequence ID" value="TWW68340.1"/>
    <property type="molecule type" value="Genomic_DNA"/>
</dbReference>
<feature type="domain" description="BTB" evidence="1">
    <location>
        <begin position="57"/>
        <end position="122"/>
    </location>
</feature>
<sequence>MLLHPHRSPVEVDRWTGVSGMSVDEKSEAPMYVYESTVHCTNILLRLNDQRKQDILCDVTVLVEGKEFRGHRAVLAACSEYFLQALAGQAENGLVVTLPQEGQDHIGAILLLGVAGEVEMAEGQKEEKNTCEIKCEEYHLSSASEACGCIPASGLHVVTVMEVMGRLGRDEEQPPPAHVSWSSSL</sequence>
<protein>
    <submittedName>
        <fullName evidence="2">Transcription regulator protein BACH2 BTB and CNC-like protein 2</fullName>
    </submittedName>
</protein>
<accession>A0A5C6NQC2</accession>
<evidence type="ECO:0000313" key="2">
    <source>
        <dbReference type="EMBL" id="TWW68340.1"/>
    </source>
</evidence>
<organism evidence="2 3">
    <name type="scientific">Takifugu flavidus</name>
    <name type="common">sansaifugu</name>
    <dbReference type="NCBI Taxonomy" id="433684"/>
    <lineage>
        <taxon>Eukaryota</taxon>
        <taxon>Metazoa</taxon>
        <taxon>Chordata</taxon>
        <taxon>Craniata</taxon>
        <taxon>Vertebrata</taxon>
        <taxon>Euteleostomi</taxon>
        <taxon>Actinopterygii</taxon>
        <taxon>Neopterygii</taxon>
        <taxon>Teleostei</taxon>
        <taxon>Neoteleostei</taxon>
        <taxon>Acanthomorphata</taxon>
        <taxon>Eupercaria</taxon>
        <taxon>Tetraodontiformes</taxon>
        <taxon>Tetradontoidea</taxon>
        <taxon>Tetraodontidae</taxon>
        <taxon>Takifugu</taxon>
    </lineage>
</organism>
<dbReference type="GO" id="GO:0000978">
    <property type="term" value="F:RNA polymerase II cis-regulatory region sequence-specific DNA binding"/>
    <property type="evidence" value="ECO:0007669"/>
    <property type="project" value="TreeGrafter"/>
</dbReference>
<dbReference type="Proteomes" id="UP000324091">
    <property type="component" value="Chromosome 19"/>
</dbReference>